<name>A0A9X0W7Q9_9GAMM</name>
<dbReference type="EMBL" id="NRRY01000010">
    <property type="protein sequence ID" value="MBK1618396.1"/>
    <property type="molecule type" value="Genomic_DNA"/>
</dbReference>
<proteinExistence type="predicted"/>
<dbReference type="PANTHER" id="PTHR38008:SF2">
    <property type="entry name" value="HEMOLYSIN"/>
    <property type="match status" value="1"/>
</dbReference>
<dbReference type="Pfam" id="PF03891">
    <property type="entry name" value="DUF333"/>
    <property type="match status" value="1"/>
</dbReference>
<dbReference type="RefSeq" id="WP_200241829.1">
    <property type="nucleotide sequence ID" value="NZ_NRRY01000010.1"/>
</dbReference>
<dbReference type="PANTHER" id="PTHR38008">
    <property type="entry name" value="HEMOLYSIN-RELATED"/>
    <property type="match status" value="1"/>
</dbReference>
<feature type="chain" id="PRO_5040836375" description="DUF333 domain-containing protein" evidence="1">
    <location>
        <begin position="28"/>
        <end position="140"/>
    </location>
</feature>
<dbReference type="AlphaFoldDB" id="A0A9X0W7Q9"/>
<dbReference type="Proteomes" id="UP001138768">
    <property type="component" value="Unassembled WGS sequence"/>
</dbReference>
<feature type="signal peptide" evidence="1">
    <location>
        <begin position="1"/>
        <end position="27"/>
    </location>
</feature>
<comment type="caution">
    <text evidence="2">The sequence shown here is derived from an EMBL/GenBank/DDBJ whole genome shotgun (WGS) entry which is preliminary data.</text>
</comment>
<protein>
    <recommendedName>
        <fullName evidence="4">DUF333 domain-containing protein</fullName>
    </recommendedName>
</protein>
<organism evidence="2 3">
    <name type="scientific">Lamprobacter modestohalophilus</name>
    <dbReference type="NCBI Taxonomy" id="1064514"/>
    <lineage>
        <taxon>Bacteria</taxon>
        <taxon>Pseudomonadati</taxon>
        <taxon>Pseudomonadota</taxon>
        <taxon>Gammaproteobacteria</taxon>
        <taxon>Chromatiales</taxon>
        <taxon>Chromatiaceae</taxon>
        <taxon>Lamprobacter</taxon>
    </lineage>
</organism>
<sequence length="140" mass="14741">MPLFHARQGRLTLLAVLGLIGSTLVFAADPPKAPTKQGLANPASVNCIKLGGTLDMRTRPNAGQYGVCVFEDNRQCEEWALLRGDCPAGGLKVTGYDTEAEIYCAITGGEVDMQAGSCQSAEGTRCGLEAFFAGRCPASR</sequence>
<keyword evidence="1" id="KW-0732">Signal</keyword>
<dbReference type="InterPro" id="IPR005590">
    <property type="entry name" value="DUF333"/>
</dbReference>
<evidence type="ECO:0008006" key="4">
    <source>
        <dbReference type="Google" id="ProtNLM"/>
    </source>
</evidence>
<reference evidence="2 3" key="1">
    <citation type="journal article" date="2020" name="Microorganisms">
        <title>Osmotic Adaptation and Compatible Solute Biosynthesis of Phototrophic Bacteria as Revealed from Genome Analyses.</title>
        <authorList>
            <person name="Imhoff J.F."/>
            <person name="Rahn T."/>
            <person name="Kunzel S."/>
            <person name="Keller A."/>
            <person name="Neulinger S.C."/>
        </authorList>
    </citation>
    <scope>NUCLEOTIDE SEQUENCE [LARGE SCALE GENOMIC DNA]</scope>
    <source>
        <strain evidence="2 3">DSM 25653</strain>
    </source>
</reference>
<gene>
    <name evidence="2" type="ORF">CKO42_08080</name>
</gene>
<accession>A0A9X0W7Q9</accession>
<keyword evidence="3" id="KW-1185">Reference proteome</keyword>
<evidence type="ECO:0000313" key="2">
    <source>
        <dbReference type="EMBL" id="MBK1618396.1"/>
    </source>
</evidence>
<evidence type="ECO:0000313" key="3">
    <source>
        <dbReference type="Proteomes" id="UP001138768"/>
    </source>
</evidence>
<evidence type="ECO:0000256" key="1">
    <source>
        <dbReference type="SAM" id="SignalP"/>
    </source>
</evidence>